<dbReference type="PANTHER" id="PTHR36690:SF2">
    <property type="entry name" value="PROTEIN FAM237A"/>
    <property type="match status" value="1"/>
</dbReference>
<reference evidence="3" key="2">
    <citation type="submission" date="2025-08" db="UniProtKB">
        <authorList>
            <consortium name="Ensembl"/>
        </authorList>
    </citation>
    <scope>IDENTIFICATION</scope>
</reference>
<dbReference type="GeneTree" id="ENSGT00390000015769"/>
<evidence type="ECO:0000256" key="1">
    <source>
        <dbReference type="SAM" id="MobiDB-lite"/>
    </source>
</evidence>
<dbReference type="Ensembl" id="ENSSFOT00015006659.2">
    <property type="protein sequence ID" value="ENSSFOP00015006555.1"/>
    <property type="gene ID" value="ENSSFOG00015004328.2"/>
</dbReference>
<dbReference type="AlphaFoldDB" id="A0A8C9UYQ7"/>
<evidence type="ECO:0000256" key="2">
    <source>
        <dbReference type="SAM" id="SignalP"/>
    </source>
</evidence>
<feature type="region of interest" description="Disordered" evidence="1">
    <location>
        <begin position="139"/>
        <end position="172"/>
    </location>
</feature>
<feature type="chain" id="PRO_5034337476" description="Protein FAM237A-like" evidence="2">
    <location>
        <begin position="27"/>
        <end position="172"/>
    </location>
</feature>
<reference evidence="3 4" key="1">
    <citation type="submission" date="2019-04" db="EMBL/GenBank/DDBJ databases">
        <authorList>
            <consortium name="Wellcome Sanger Institute Data Sharing"/>
        </authorList>
    </citation>
    <scope>NUCLEOTIDE SEQUENCE [LARGE SCALE GENOMIC DNA]</scope>
</reference>
<gene>
    <name evidence="3" type="primary">fam237a</name>
</gene>
<evidence type="ECO:0000313" key="3">
    <source>
        <dbReference type="Ensembl" id="ENSSFOP00015006555.1"/>
    </source>
</evidence>
<keyword evidence="2" id="KW-0732">Signal</keyword>
<evidence type="ECO:0008006" key="5">
    <source>
        <dbReference type="Google" id="ProtNLM"/>
    </source>
</evidence>
<dbReference type="InterPro" id="IPR040439">
    <property type="entry name" value="FAM237A/B"/>
</dbReference>
<reference evidence="3" key="3">
    <citation type="submission" date="2025-09" db="UniProtKB">
        <authorList>
            <consortium name="Ensembl"/>
        </authorList>
    </citation>
    <scope>IDENTIFICATION</scope>
</reference>
<evidence type="ECO:0000313" key="4">
    <source>
        <dbReference type="Proteomes" id="UP000694397"/>
    </source>
</evidence>
<sequence length="172" mass="19271">MDSNGFMVRLARVVLLGLACVVPLQGQGLGQVDPLTLSRVDPQCWESSTALLLELRTPRIADSVPAFWDLMLLLKSSDNLKHGALFWDLARLFWDIYVDCVLSRTHGLGRRQLTTSQQRITAMYSLVTDQSYVHVSQSNFHDVPDQDPSTSSHTELLGIHQQRHGTKRNSAS</sequence>
<dbReference type="KEGG" id="sfm:108942660"/>
<proteinExistence type="predicted"/>
<organism evidence="3 4">
    <name type="scientific">Scleropages formosus</name>
    <name type="common">Asian bonytongue</name>
    <name type="synonym">Osteoglossum formosum</name>
    <dbReference type="NCBI Taxonomy" id="113540"/>
    <lineage>
        <taxon>Eukaryota</taxon>
        <taxon>Metazoa</taxon>
        <taxon>Chordata</taxon>
        <taxon>Craniata</taxon>
        <taxon>Vertebrata</taxon>
        <taxon>Euteleostomi</taxon>
        <taxon>Actinopterygii</taxon>
        <taxon>Neopterygii</taxon>
        <taxon>Teleostei</taxon>
        <taxon>Osteoglossocephala</taxon>
        <taxon>Osteoglossomorpha</taxon>
        <taxon>Osteoglossiformes</taxon>
        <taxon>Osteoglossidae</taxon>
        <taxon>Scleropages</taxon>
    </lineage>
</organism>
<accession>A0A8C9UYQ7</accession>
<name>A0A8C9UYQ7_SCLFO</name>
<dbReference type="Proteomes" id="UP000694397">
    <property type="component" value="Chromosome 14"/>
</dbReference>
<dbReference type="OrthoDB" id="9931800at2759"/>
<feature type="signal peptide" evidence="2">
    <location>
        <begin position="1"/>
        <end position="26"/>
    </location>
</feature>
<dbReference type="PANTHER" id="PTHR36690">
    <property type="entry name" value="PROTEIN FAM237A"/>
    <property type="match status" value="1"/>
</dbReference>
<keyword evidence="4" id="KW-1185">Reference proteome</keyword>
<protein>
    <recommendedName>
        <fullName evidence="5">Protein FAM237A-like</fullName>
    </recommendedName>
</protein>
<feature type="compositionally biased region" description="Basic residues" evidence="1">
    <location>
        <begin position="161"/>
        <end position="172"/>
    </location>
</feature>